<dbReference type="PROSITE" id="PS50157">
    <property type="entry name" value="ZINC_FINGER_C2H2_2"/>
    <property type="match status" value="1"/>
</dbReference>
<dbReference type="AlphaFoldDB" id="A0A8E2JWH4"/>
<dbReference type="SMART" id="SM00355">
    <property type="entry name" value="ZnF_C2H2"/>
    <property type="match status" value="2"/>
</dbReference>
<accession>A0A8E2JWH4</accession>
<reference evidence="4 5" key="1">
    <citation type="journal article" date="2016" name="Nat. Commun.">
        <title>Ectomycorrhizal ecology is imprinted in the genome of the dominant symbiotic fungus Cenococcum geophilum.</title>
        <authorList>
            <consortium name="DOE Joint Genome Institute"/>
            <person name="Peter M."/>
            <person name="Kohler A."/>
            <person name="Ohm R.A."/>
            <person name="Kuo A."/>
            <person name="Krutzmann J."/>
            <person name="Morin E."/>
            <person name="Arend M."/>
            <person name="Barry K.W."/>
            <person name="Binder M."/>
            <person name="Choi C."/>
            <person name="Clum A."/>
            <person name="Copeland A."/>
            <person name="Grisel N."/>
            <person name="Haridas S."/>
            <person name="Kipfer T."/>
            <person name="LaButti K."/>
            <person name="Lindquist E."/>
            <person name="Lipzen A."/>
            <person name="Maire R."/>
            <person name="Meier B."/>
            <person name="Mihaltcheva S."/>
            <person name="Molinier V."/>
            <person name="Murat C."/>
            <person name="Poggeler S."/>
            <person name="Quandt C.A."/>
            <person name="Sperisen C."/>
            <person name="Tritt A."/>
            <person name="Tisserant E."/>
            <person name="Crous P.W."/>
            <person name="Henrissat B."/>
            <person name="Nehls U."/>
            <person name="Egli S."/>
            <person name="Spatafora J.W."/>
            <person name="Grigoriev I.V."/>
            <person name="Martin F.M."/>
        </authorList>
    </citation>
    <scope>NUCLEOTIDE SEQUENCE [LARGE SCALE GENOMIC DNA]</scope>
    <source>
        <strain evidence="4 5">CBS 207.34</strain>
    </source>
</reference>
<keyword evidence="1" id="KW-0863">Zinc-finger</keyword>
<dbReference type="PROSITE" id="PS00028">
    <property type="entry name" value="ZINC_FINGER_C2H2_1"/>
    <property type="match status" value="1"/>
</dbReference>
<evidence type="ECO:0000313" key="5">
    <source>
        <dbReference type="Proteomes" id="UP000250140"/>
    </source>
</evidence>
<organism evidence="4 5">
    <name type="scientific">Glonium stellatum</name>
    <dbReference type="NCBI Taxonomy" id="574774"/>
    <lineage>
        <taxon>Eukaryota</taxon>
        <taxon>Fungi</taxon>
        <taxon>Dikarya</taxon>
        <taxon>Ascomycota</taxon>
        <taxon>Pezizomycotina</taxon>
        <taxon>Dothideomycetes</taxon>
        <taxon>Pleosporomycetidae</taxon>
        <taxon>Gloniales</taxon>
        <taxon>Gloniaceae</taxon>
        <taxon>Glonium</taxon>
    </lineage>
</organism>
<evidence type="ECO:0000313" key="4">
    <source>
        <dbReference type="EMBL" id="OCL12230.1"/>
    </source>
</evidence>
<proteinExistence type="predicted"/>
<dbReference type="SUPFAM" id="SSF57667">
    <property type="entry name" value="beta-beta-alpha zinc fingers"/>
    <property type="match status" value="1"/>
</dbReference>
<feature type="compositionally biased region" description="Gly residues" evidence="2">
    <location>
        <begin position="284"/>
        <end position="299"/>
    </location>
</feature>
<protein>
    <recommendedName>
        <fullName evidence="3">C2H2-type domain-containing protein</fullName>
    </recommendedName>
</protein>
<feature type="domain" description="C2H2-type" evidence="3">
    <location>
        <begin position="246"/>
        <end position="271"/>
    </location>
</feature>
<evidence type="ECO:0000256" key="2">
    <source>
        <dbReference type="SAM" id="MobiDB-lite"/>
    </source>
</evidence>
<dbReference type="Proteomes" id="UP000250140">
    <property type="component" value="Unassembled WGS sequence"/>
</dbReference>
<keyword evidence="5" id="KW-1185">Reference proteome</keyword>
<dbReference type="InterPro" id="IPR036236">
    <property type="entry name" value="Znf_C2H2_sf"/>
</dbReference>
<dbReference type="EMBL" id="KV748902">
    <property type="protein sequence ID" value="OCL12230.1"/>
    <property type="molecule type" value="Genomic_DNA"/>
</dbReference>
<feature type="region of interest" description="Disordered" evidence="2">
    <location>
        <begin position="272"/>
        <end position="299"/>
    </location>
</feature>
<keyword evidence="1" id="KW-0862">Zinc</keyword>
<sequence>MSNSEFTEDDVINHQRYLCPEQPTTFAIGNSREFSTQVELQGYSHLLLTESPHDLFRAPNLEIEAMLGSTTIFDEPQEVFSAEDNAMVDFVTSPVSKSSSGAFDAHFAYGQLSRRRGYSCPQWPIAPGANDLRYFPAQPEQRSYTYPLPTNLRYDDQNVPTPGKTQFVPASTAMSSEPYEVVSTRLQPSMSARGIAHPQPPSDDSLKCPEEGCSVVFRGEKRCRKTNLKRHRESKHKTKENAERGIVCAMPGCGQVFLRADYLLRHERKHSELGRAAAKPRNRGSGGGRSPGWAFGGIS</sequence>
<dbReference type="GO" id="GO:0008270">
    <property type="term" value="F:zinc ion binding"/>
    <property type="evidence" value="ECO:0007669"/>
    <property type="project" value="UniProtKB-KW"/>
</dbReference>
<gene>
    <name evidence="4" type="ORF">AOQ84DRAFT_373269</name>
</gene>
<evidence type="ECO:0000256" key="1">
    <source>
        <dbReference type="PROSITE-ProRule" id="PRU00042"/>
    </source>
</evidence>
<keyword evidence="1" id="KW-0479">Metal-binding</keyword>
<evidence type="ECO:0000259" key="3">
    <source>
        <dbReference type="PROSITE" id="PS50157"/>
    </source>
</evidence>
<dbReference type="Gene3D" id="3.30.160.60">
    <property type="entry name" value="Classic Zinc Finger"/>
    <property type="match status" value="1"/>
</dbReference>
<dbReference type="InterPro" id="IPR013087">
    <property type="entry name" value="Znf_C2H2_type"/>
</dbReference>
<name>A0A8E2JWH4_9PEZI</name>